<keyword evidence="2" id="KW-1185">Reference proteome</keyword>
<dbReference type="GeneID" id="36347278"/>
<dbReference type="Proteomes" id="UP000054821">
    <property type="component" value="Unassembled WGS sequence"/>
</dbReference>
<reference evidence="1 2" key="1">
    <citation type="journal article" date="2016" name="Genome Announc.">
        <title>Draft Whole-Genome Sequence of Trichoderma gamsii T6085, a Promising Biocontrol Agent of Fusarium Head Blight on Wheat.</title>
        <authorList>
            <person name="Baroncelli R."/>
            <person name="Zapparata A."/>
            <person name="Piaggeschi G."/>
            <person name="Sarrocco S."/>
            <person name="Vannacci G."/>
        </authorList>
    </citation>
    <scope>NUCLEOTIDE SEQUENCE [LARGE SCALE GENOMIC DNA]</scope>
    <source>
        <strain evidence="1 2">T6085</strain>
    </source>
</reference>
<dbReference type="RefSeq" id="XP_024406603.1">
    <property type="nucleotide sequence ID" value="XM_024548592.1"/>
</dbReference>
<dbReference type="AlphaFoldDB" id="A0A2P5A0Y9"/>
<comment type="caution">
    <text evidence="1">The sequence shown here is derived from an EMBL/GenBank/DDBJ whole genome shotgun (WGS) entry which is preliminary data.</text>
</comment>
<feature type="non-terminal residue" evidence="1">
    <location>
        <position position="1"/>
    </location>
</feature>
<organism evidence="1 2">
    <name type="scientific">Trichoderma gamsii</name>
    <dbReference type="NCBI Taxonomy" id="398673"/>
    <lineage>
        <taxon>Eukaryota</taxon>
        <taxon>Fungi</taxon>
        <taxon>Dikarya</taxon>
        <taxon>Ascomycota</taxon>
        <taxon>Pezizomycotina</taxon>
        <taxon>Sordariomycetes</taxon>
        <taxon>Hypocreomycetidae</taxon>
        <taxon>Hypocreales</taxon>
        <taxon>Hypocreaceae</taxon>
        <taxon>Trichoderma</taxon>
    </lineage>
</organism>
<gene>
    <name evidence="1" type="ORF">TGAM01_v200623</name>
</gene>
<name>A0A2P5A0Y9_9HYPO</name>
<accession>A0A2P5A0Y9</accession>
<protein>
    <submittedName>
        <fullName evidence="1">Uncharacterized protein</fullName>
    </submittedName>
</protein>
<evidence type="ECO:0000313" key="1">
    <source>
        <dbReference type="EMBL" id="PON30183.1"/>
    </source>
</evidence>
<sequence length="139" mass="15085">PSSASASILSRGTVGVAPKPKFQLLCSWTGEKTRPDFLGCDSTALGRHSVIYCLCYPGDFTSAVPWLGTIATATAKSERFSTPHSIPWLESLRYGWRPRVSINHETPGELSGLHADSVNAGAISNPVSPRWEPPERHQL</sequence>
<proteinExistence type="predicted"/>
<evidence type="ECO:0000313" key="2">
    <source>
        <dbReference type="Proteomes" id="UP000054821"/>
    </source>
</evidence>
<dbReference type="EMBL" id="JPDN02000002">
    <property type="protein sequence ID" value="PON30183.1"/>
    <property type="molecule type" value="Genomic_DNA"/>
</dbReference>